<dbReference type="Pfam" id="PF01554">
    <property type="entry name" value="MatE"/>
    <property type="match status" value="2"/>
</dbReference>
<gene>
    <name evidence="7" type="ORF">H9943_07525</name>
</gene>
<dbReference type="InterPro" id="IPR002528">
    <property type="entry name" value="MATE_fam"/>
</dbReference>
<protein>
    <submittedName>
        <fullName evidence="7">Polysaccharide biosynthesis C-terminal domain-containing protein</fullName>
    </submittedName>
</protein>
<sequence>METKLTKYIISNVLAMLGTSLYILADTFFISVAQGADGITALNLVLPLYGLLYALGAMLGIGSATRYSLVKSLESEQADHYFFNSICFALCFSVPFVAAGIFAPDAVLRLLGADNQIVAVGTGYIRVVLCFAPCFMLNYTFTAFTRNDNAPKIAMAATLTSGMFNILFDYILMFPMKMGMVGAALATGLSPLVSIAVCTLHLRSKQSGVRWVCKRPSLRKLGAACSLGIVAFVGEISSGITTLVFNFILLGLNGNIAVAAYGVIANLALVGTSLLNGVAQGLQPLASAAYSKHDVRAQKAIFRQSLLIGALVAGVLTAAAMLAAPVFVAVFNTEHSPLLAQYAEQGMRLYFLGFLAAFINMIASGFFSAVGKAMQSSVIAVSRGVAAIAVMAVVLSRVWGMNGVWLAFLASELITLFITLFFVLKDKAQAAGEP</sequence>
<proteinExistence type="predicted"/>
<organism evidence="7 8">
    <name type="scientific">Candidatus Ruthenibacterium avium</name>
    <dbReference type="NCBI Taxonomy" id="2838751"/>
    <lineage>
        <taxon>Bacteria</taxon>
        <taxon>Bacillati</taxon>
        <taxon>Bacillota</taxon>
        <taxon>Clostridia</taxon>
        <taxon>Eubacteriales</taxon>
        <taxon>Oscillospiraceae</taxon>
        <taxon>Ruthenibacterium</taxon>
    </lineage>
</organism>
<evidence type="ECO:0000313" key="8">
    <source>
        <dbReference type="Proteomes" id="UP000824209"/>
    </source>
</evidence>
<comment type="caution">
    <text evidence="7">The sequence shown here is derived from an EMBL/GenBank/DDBJ whole genome shotgun (WGS) entry which is preliminary data.</text>
</comment>
<evidence type="ECO:0000256" key="3">
    <source>
        <dbReference type="ARBA" id="ARBA00022692"/>
    </source>
</evidence>
<feature type="transmembrane region" description="Helical" evidence="6">
    <location>
        <begin position="153"/>
        <end position="173"/>
    </location>
</feature>
<dbReference type="GO" id="GO:0015297">
    <property type="term" value="F:antiporter activity"/>
    <property type="evidence" value="ECO:0007669"/>
    <property type="project" value="InterPro"/>
</dbReference>
<dbReference type="PANTHER" id="PTHR43823">
    <property type="entry name" value="SPORULATION PROTEIN YKVU"/>
    <property type="match status" value="1"/>
</dbReference>
<keyword evidence="4 6" id="KW-1133">Transmembrane helix</keyword>
<feature type="transmembrane region" description="Helical" evidence="6">
    <location>
        <begin position="349"/>
        <end position="371"/>
    </location>
</feature>
<dbReference type="GO" id="GO:0042910">
    <property type="term" value="F:xenobiotic transmembrane transporter activity"/>
    <property type="evidence" value="ECO:0007669"/>
    <property type="project" value="InterPro"/>
</dbReference>
<evidence type="ECO:0000256" key="2">
    <source>
        <dbReference type="ARBA" id="ARBA00022475"/>
    </source>
</evidence>
<evidence type="ECO:0000256" key="4">
    <source>
        <dbReference type="ARBA" id="ARBA00022989"/>
    </source>
</evidence>
<dbReference type="InterPro" id="IPR051327">
    <property type="entry name" value="MATE_MepA_subfamily"/>
</dbReference>
<feature type="transmembrane region" description="Helical" evidence="6">
    <location>
        <begin position="179"/>
        <end position="200"/>
    </location>
</feature>
<evidence type="ECO:0000256" key="5">
    <source>
        <dbReference type="ARBA" id="ARBA00023136"/>
    </source>
</evidence>
<feature type="transmembrane region" description="Helical" evidence="6">
    <location>
        <begin position="221"/>
        <end position="250"/>
    </location>
</feature>
<name>A0A9D2M410_9FIRM</name>
<feature type="transmembrane region" description="Helical" evidence="6">
    <location>
        <begin position="405"/>
        <end position="424"/>
    </location>
</feature>
<keyword evidence="3 6" id="KW-0812">Transmembrane</keyword>
<feature type="transmembrane region" description="Helical" evidence="6">
    <location>
        <begin position="256"/>
        <end position="275"/>
    </location>
</feature>
<feature type="transmembrane region" description="Helical" evidence="6">
    <location>
        <begin position="306"/>
        <end position="329"/>
    </location>
</feature>
<accession>A0A9D2M410</accession>
<keyword evidence="2" id="KW-1003">Cell membrane</keyword>
<feature type="transmembrane region" description="Helical" evidence="6">
    <location>
        <begin position="378"/>
        <end position="399"/>
    </location>
</feature>
<dbReference type="GO" id="GO:0005886">
    <property type="term" value="C:plasma membrane"/>
    <property type="evidence" value="ECO:0007669"/>
    <property type="project" value="UniProtKB-SubCell"/>
</dbReference>
<feature type="transmembrane region" description="Helical" evidence="6">
    <location>
        <begin position="12"/>
        <end position="36"/>
    </location>
</feature>
<reference evidence="7" key="1">
    <citation type="journal article" date="2021" name="PeerJ">
        <title>Extensive microbial diversity within the chicken gut microbiome revealed by metagenomics and culture.</title>
        <authorList>
            <person name="Gilroy R."/>
            <person name="Ravi A."/>
            <person name="Getino M."/>
            <person name="Pursley I."/>
            <person name="Horton D.L."/>
            <person name="Alikhan N.F."/>
            <person name="Baker D."/>
            <person name="Gharbi K."/>
            <person name="Hall N."/>
            <person name="Watson M."/>
            <person name="Adriaenssens E.M."/>
            <person name="Foster-Nyarko E."/>
            <person name="Jarju S."/>
            <person name="Secka A."/>
            <person name="Antonio M."/>
            <person name="Oren A."/>
            <person name="Chaudhuri R.R."/>
            <person name="La Ragione R."/>
            <person name="Hildebrand F."/>
            <person name="Pallen M.J."/>
        </authorList>
    </citation>
    <scope>NUCLEOTIDE SEQUENCE</scope>
    <source>
        <strain evidence="7">ChiBcec8-14828</strain>
    </source>
</reference>
<comment type="subcellular location">
    <subcellularLocation>
        <location evidence="1">Cell membrane</location>
        <topology evidence="1">Multi-pass membrane protein</topology>
    </subcellularLocation>
</comment>
<feature type="transmembrane region" description="Helical" evidence="6">
    <location>
        <begin position="48"/>
        <end position="69"/>
    </location>
</feature>
<feature type="transmembrane region" description="Helical" evidence="6">
    <location>
        <begin position="123"/>
        <end position="141"/>
    </location>
</feature>
<dbReference type="Proteomes" id="UP000824209">
    <property type="component" value="Unassembled WGS sequence"/>
</dbReference>
<dbReference type="AlphaFoldDB" id="A0A9D2M410"/>
<feature type="transmembrane region" description="Helical" evidence="6">
    <location>
        <begin position="81"/>
        <end position="103"/>
    </location>
</feature>
<keyword evidence="5 6" id="KW-0472">Membrane</keyword>
<dbReference type="EMBL" id="DWYA01000061">
    <property type="protein sequence ID" value="HJB40231.1"/>
    <property type="molecule type" value="Genomic_DNA"/>
</dbReference>
<evidence type="ECO:0000256" key="6">
    <source>
        <dbReference type="SAM" id="Phobius"/>
    </source>
</evidence>
<evidence type="ECO:0000313" key="7">
    <source>
        <dbReference type="EMBL" id="HJB40231.1"/>
    </source>
</evidence>
<dbReference type="PANTHER" id="PTHR43823:SF3">
    <property type="entry name" value="MULTIDRUG EXPORT PROTEIN MEPA"/>
    <property type="match status" value="1"/>
</dbReference>
<evidence type="ECO:0000256" key="1">
    <source>
        <dbReference type="ARBA" id="ARBA00004651"/>
    </source>
</evidence>
<reference evidence="7" key="2">
    <citation type="submission" date="2021-04" db="EMBL/GenBank/DDBJ databases">
        <authorList>
            <person name="Gilroy R."/>
        </authorList>
    </citation>
    <scope>NUCLEOTIDE SEQUENCE</scope>
    <source>
        <strain evidence="7">ChiBcec8-14828</strain>
    </source>
</reference>